<comment type="caution">
    <text evidence="2">The sequence shown here is derived from an EMBL/GenBank/DDBJ whole genome shotgun (WGS) entry which is preliminary data.</text>
</comment>
<feature type="chain" id="PRO_5045210634" description="Secreted protein" evidence="1">
    <location>
        <begin position="21"/>
        <end position="200"/>
    </location>
</feature>
<sequence length="200" mass="20478">MKRIHCSVFVAQLVAGFALACPPSARPPSAPLPAGIDGQLPLVQPVIATPATVGDDQCASGGAYSDTAQLASLSDGEYQRRFGVPLAASAPPFHAGITQTGGGYDFFISTPLGSGGGQAPASWEVRVDGQVIASGSWFELIGACPASDETCSSQSAWIATTSLSPSAFDATRYVTVWVCGTGDACRPTPLLSPRFKQGIS</sequence>
<dbReference type="PROSITE" id="PS51257">
    <property type="entry name" value="PROKAR_LIPOPROTEIN"/>
    <property type="match status" value="1"/>
</dbReference>
<evidence type="ECO:0000313" key="2">
    <source>
        <dbReference type="EMBL" id="MBM3115071.1"/>
    </source>
</evidence>
<dbReference type="EMBL" id="JAESND010000001">
    <property type="protein sequence ID" value="MBM3115071.1"/>
    <property type="molecule type" value="Genomic_DNA"/>
</dbReference>
<evidence type="ECO:0008006" key="4">
    <source>
        <dbReference type="Google" id="ProtNLM"/>
    </source>
</evidence>
<evidence type="ECO:0000313" key="3">
    <source>
        <dbReference type="Proteomes" id="UP000809431"/>
    </source>
</evidence>
<feature type="signal peptide" evidence="1">
    <location>
        <begin position="1"/>
        <end position="20"/>
    </location>
</feature>
<keyword evidence="3" id="KW-1185">Reference proteome</keyword>
<dbReference type="Proteomes" id="UP000809431">
    <property type="component" value="Unassembled WGS sequence"/>
</dbReference>
<accession>A0ABS2BJ97</accession>
<reference evidence="2 3" key="1">
    <citation type="submission" date="2021-01" db="EMBL/GenBank/DDBJ databases">
        <title>Draft Genome Sequence and Polyhydroxyalkanoate Biosynthetic Potential of Jeongeupia naejangsanensis Type Strain DSM 24253.</title>
        <authorList>
            <person name="Turrini P."/>
            <person name="Artuso I."/>
            <person name="Lugli G.A."/>
            <person name="Frangipani E."/>
            <person name="Ventura M."/>
            <person name="Visca P."/>
        </authorList>
    </citation>
    <scope>NUCLEOTIDE SEQUENCE [LARGE SCALE GENOMIC DNA]</scope>
    <source>
        <strain evidence="2 3">DSM 24253</strain>
    </source>
</reference>
<name>A0ABS2BJ97_9NEIS</name>
<evidence type="ECO:0000256" key="1">
    <source>
        <dbReference type="SAM" id="SignalP"/>
    </source>
</evidence>
<protein>
    <recommendedName>
        <fullName evidence="4">Secreted protein</fullName>
    </recommendedName>
</protein>
<organism evidence="2 3">
    <name type="scientific">Jeongeupia naejangsanensis</name>
    <dbReference type="NCBI Taxonomy" id="613195"/>
    <lineage>
        <taxon>Bacteria</taxon>
        <taxon>Pseudomonadati</taxon>
        <taxon>Pseudomonadota</taxon>
        <taxon>Betaproteobacteria</taxon>
        <taxon>Neisseriales</taxon>
        <taxon>Chitinibacteraceae</taxon>
        <taxon>Jeongeupia</taxon>
    </lineage>
</organism>
<proteinExistence type="predicted"/>
<gene>
    <name evidence="2" type="ORF">JMJ54_04445</name>
</gene>
<dbReference type="RefSeq" id="WP_203536720.1">
    <property type="nucleotide sequence ID" value="NZ_JAESND010000001.1"/>
</dbReference>
<keyword evidence="1" id="KW-0732">Signal</keyword>